<evidence type="ECO:0000313" key="9">
    <source>
        <dbReference type="EMBL" id="KAK8394730.1"/>
    </source>
</evidence>
<feature type="domain" description="HTH psq-type" evidence="8">
    <location>
        <begin position="286"/>
        <end position="338"/>
    </location>
</feature>
<dbReference type="PROSITE" id="PS50960">
    <property type="entry name" value="HTH_PSQ"/>
    <property type="match status" value="2"/>
</dbReference>
<proteinExistence type="predicted"/>
<feature type="region of interest" description="Disordered" evidence="7">
    <location>
        <begin position="550"/>
        <end position="615"/>
    </location>
</feature>
<dbReference type="GO" id="GO:0005634">
    <property type="term" value="C:nucleus"/>
    <property type="evidence" value="ECO:0007669"/>
    <property type="project" value="UniProtKB-SubCell"/>
</dbReference>
<evidence type="ECO:0000256" key="1">
    <source>
        <dbReference type="ARBA" id="ARBA00004123"/>
    </source>
</evidence>
<evidence type="ECO:0000256" key="6">
    <source>
        <dbReference type="PROSITE-ProRule" id="PRU00320"/>
    </source>
</evidence>
<evidence type="ECO:0000256" key="4">
    <source>
        <dbReference type="ARBA" id="ARBA00023163"/>
    </source>
</evidence>
<feature type="compositionally biased region" description="Polar residues" evidence="7">
    <location>
        <begin position="957"/>
        <end position="974"/>
    </location>
</feature>
<feature type="compositionally biased region" description="Low complexity" evidence="7">
    <location>
        <begin position="709"/>
        <end position="726"/>
    </location>
</feature>
<feature type="region of interest" description="Disordered" evidence="7">
    <location>
        <begin position="755"/>
        <end position="777"/>
    </location>
</feature>
<feature type="domain" description="HTH psq-type" evidence="8">
    <location>
        <begin position="604"/>
        <end position="656"/>
    </location>
</feature>
<evidence type="ECO:0000256" key="2">
    <source>
        <dbReference type="ARBA" id="ARBA00023015"/>
    </source>
</evidence>
<gene>
    <name evidence="9" type="ORF">O3P69_005899</name>
</gene>
<evidence type="ECO:0000259" key="8">
    <source>
        <dbReference type="PROSITE" id="PS50960"/>
    </source>
</evidence>
<dbReference type="AlphaFoldDB" id="A0AAW0U4T4"/>
<feature type="region of interest" description="Disordered" evidence="7">
    <location>
        <begin position="92"/>
        <end position="159"/>
    </location>
</feature>
<feature type="region of interest" description="Disordered" evidence="7">
    <location>
        <begin position="511"/>
        <end position="532"/>
    </location>
</feature>
<dbReference type="Pfam" id="PF05225">
    <property type="entry name" value="HTH_psq"/>
    <property type="match status" value="2"/>
</dbReference>
<dbReference type="PANTHER" id="PTHR21545">
    <property type="entry name" value="TRANSCRIPTION FACTOR MLR1/2"/>
    <property type="match status" value="1"/>
</dbReference>
<dbReference type="SUPFAM" id="SSF46689">
    <property type="entry name" value="Homeodomain-like"/>
    <property type="match status" value="2"/>
</dbReference>
<dbReference type="Proteomes" id="UP001487740">
    <property type="component" value="Unassembled WGS sequence"/>
</dbReference>
<dbReference type="GO" id="GO:0006357">
    <property type="term" value="P:regulation of transcription by RNA polymerase II"/>
    <property type="evidence" value="ECO:0007669"/>
    <property type="project" value="TreeGrafter"/>
</dbReference>
<name>A0AAW0U4T4_SCYPA</name>
<evidence type="ECO:0000256" key="7">
    <source>
        <dbReference type="SAM" id="MobiDB-lite"/>
    </source>
</evidence>
<sequence length="998" mass="106886">MSECTAPRCLHQKRHIRRELLRWSRNTTLLLGLERVLEELMGESAFLKVRSDLYPSPGGESSPRPTPDTALPQDWDPAAPCFVCLGTSHASTQAEWSPREGATPSTSLADSPGDSAFSPPPPTTHPQQPEEAAEATLDLSTPRQSSTPTSTSGGCVPPLPACPEGRSVAVGPVAGLTSELGPRLPIGLYTANLPPHLLPWILSSHLHHLARVHQVSCLQAPEDICEDRDQQPLDLSAKSHVESVKREVGVSSSTPPPSNSLFPSYERVVHHTVTLDTKINSTRGRRRGDLSKRSYTEEELQAALRDIQSGKLGTRRAAVIYGIPRSTLRNKVYKLAMERDRNKKLVEQSSDAMQTDAPNFSQRYNGRSSAGGGGGVSDEEAKASPESIKSLLQSKMVEKLEEITRKSGGVSDSRPAVEAALKHLLDNIPKLALNKDNVQASTEVLNSISFIPQLNDFVKKIAEDRYNEELQRSKLRLNGSVEIHAINGLKNDQCDLSVPSYSPSCNGLLKAESDTTASDSNHSSQPLISSLSSPNLKEMIAQMIGQKLGCEVPTGKDTPAASNSQLLPPTSSARELQGKTGADKQDQVKKTQVSSTTTGGKGSRPKRGKYRNYDRDNLLKAVQAVQSGEMSVHRAGSFYGVPHSTLEYKVKERHLSRGKNKKENSSPSASASASASTCSPAVDRGRRDAGRSIRTPADTTASHPEVARTPGDNTTTQADTTSTIDLTGDDNSQGGESSGILPAVKKARMENEASPYSTFPPLSSTSLSSPPVSATSLSSTPLLTSPFIWNGAPLVPPFLSRYQQDPFYASQMIRRFQEAAVKSHTSNPGSLEREPSPVNSHDAPATQPYQGSVLDALLRGKAAVTRTPTTTNTTTAARPAIITTSSTSTSTSTSPLPSAETWQVSSSLLSLTKGLVMEQQQGEDAGVPPLAQTSGVMAFNPLYSLPTLASRTSLASALQKRASPSDTLRDSSSPEVDIVPLPLVKEGRHPTPVAADQP</sequence>
<accession>A0AAW0U4T4</accession>
<keyword evidence="5 6" id="KW-0539">Nucleus</keyword>
<comment type="subcellular location">
    <subcellularLocation>
        <location evidence="1 6">Nucleus</location>
    </subcellularLocation>
</comment>
<dbReference type="InterPro" id="IPR007889">
    <property type="entry name" value="HTH_Psq"/>
</dbReference>
<comment type="caution">
    <text evidence="9">The sequence shown here is derived from an EMBL/GenBank/DDBJ whole genome shotgun (WGS) entry which is preliminary data.</text>
</comment>
<dbReference type="GO" id="GO:0003677">
    <property type="term" value="F:DNA binding"/>
    <property type="evidence" value="ECO:0007669"/>
    <property type="project" value="UniProtKB-UniRule"/>
</dbReference>
<dbReference type="PANTHER" id="PTHR21545:SF13">
    <property type="entry name" value="ECDYSONE-INDUCED PROTEIN 93F, ISOFORM C"/>
    <property type="match status" value="1"/>
</dbReference>
<evidence type="ECO:0000256" key="5">
    <source>
        <dbReference type="ARBA" id="ARBA00023242"/>
    </source>
</evidence>
<dbReference type="InterPro" id="IPR009057">
    <property type="entry name" value="Homeodomain-like_sf"/>
</dbReference>
<reference evidence="9 10" key="1">
    <citation type="submission" date="2023-03" db="EMBL/GenBank/DDBJ databases">
        <title>High-quality genome of Scylla paramamosain provides insights in environmental adaptation.</title>
        <authorList>
            <person name="Zhang L."/>
        </authorList>
    </citation>
    <scope>NUCLEOTIDE SEQUENCE [LARGE SCALE GENOMIC DNA]</scope>
    <source>
        <strain evidence="9">LZ_2023a</strain>
        <tissue evidence="9">Muscle</tissue>
    </source>
</reference>
<keyword evidence="2" id="KW-0805">Transcription regulation</keyword>
<protein>
    <recommendedName>
        <fullName evidence="8">HTH psq-type domain-containing protein</fullName>
    </recommendedName>
</protein>
<feature type="region of interest" description="Disordered" evidence="7">
    <location>
        <begin position="867"/>
        <end position="899"/>
    </location>
</feature>
<dbReference type="EMBL" id="JARAKH010000018">
    <property type="protein sequence ID" value="KAK8394730.1"/>
    <property type="molecule type" value="Genomic_DNA"/>
</dbReference>
<dbReference type="FunFam" id="1.10.10.60:FF:000019">
    <property type="entry name" value="Ligand-dependent corepressor isoform 1"/>
    <property type="match status" value="1"/>
</dbReference>
<keyword evidence="4" id="KW-0804">Transcription</keyword>
<evidence type="ECO:0000313" key="10">
    <source>
        <dbReference type="Proteomes" id="UP001487740"/>
    </source>
</evidence>
<feature type="compositionally biased region" description="Low complexity" evidence="7">
    <location>
        <begin position="665"/>
        <end position="681"/>
    </location>
</feature>
<keyword evidence="3 6" id="KW-0238">DNA-binding</keyword>
<evidence type="ECO:0000256" key="3">
    <source>
        <dbReference type="ARBA" id="ARBA00023125"/>
    </source>
</evidence>
<organism evidence="9 10">
    <name type="scientific">Scylla paramamosain</name>
    <name type="common">Mud crab</name>
    <dbReference type="NCBI Taxonomy" id="85552"/>
    <lineage>
        <taxon>Eukaryota</taxon>
        <taxon>Metazoa</taxon>
        <taxon>Ecdysozoa</taxon>
        <taxon>Arthropoda</taxon>
        <taxon>Crustacea</taxon>
        <taxon>Multicrustacea</taxon>
        <taxon>Malacostraca</taxon>
        <taxon>Eumalacostraca</taxon>
        <taxon>Eucarida</taxon>
        <taxon>Decapoda</taxon>
        <taxon>Pleocyemata</taxon>
        <taxon>Brachyura</taxon>
        <taxon>Eubrachyura</taxon>
        <taxon>Portunoidea</taxon>
        <taxon>Portunidae</taxon>
        <taxon>Portuninae</taxon>
        <taxon>Scylla</taxon>
    </lineage>
</organism>
<feature type="DNA-binding region" description="H-T-H motif" evidence="6">
    <location>
        <begin position="632"/>
        <end position="652"/>
    </location>
</feature>
<feature type="region of interest" description="Disordered" evidence="7">
    <location>
        <begin position="957"/>
        <end position="998"/>
    </location>
</feature>
<feature type="DNA-binding region" description="H-T-H motif" evidence="6">
    <location>
        <begin position="314"/>
        <end position="334"/>
    </location>
</feature>
<feature type="region of interest" description="Disordered" evidence="7">
    <location>
        <begin position="345"/>
        <end position="385"/>
    </location>
</feature>
<feature type="region of interest" description="Disordered" evidence="7">
    <location>
        <begin position="653"/>
        <end position="739"/>
    </location>
</feature>
<keyword evidence="10" id="KW-1185">Reference proteome</keyword>
<feature type="region of interest" description="Disordered" evidence="7">
    <location>
        <begin position="819"/>
        <end position="844"/>
    </location>
</feature>
<feature type="compositionally biased region" description="Low complexity" evidence="7">
    <location>
        <begin position="140"/>
        <end position="152"/>
    </location>
</feature>
<feature type="compositionally biased region" description="Polar residues" evidence="7">
    <location>
        <begin position="347"/>
        <end position="368"/>
    </location>
</feature>
<feature type="compositionally biased region" description="Polar residues" evidence="7">
    <location>
        <begin position="560"/>
        <end position="574"/>
    </location>
</feature>
<dbReference type="Gene3D" id="1.10.10.60">
    <property type="entry name" value="Homeodomain-like"/>
    <property type="match status" value="2"/>
</dbReference>
<feature type="compositionally biased region" description="Low complexity" evidence="7">
    <location>
        <begin position="520"/>
        <end position="532"/>
    </location>
</feature>